<evidence type="ECO:0000313" key="2">
    <source>
        <dbReference type="EMBL" id="KAK7320227.1"/>
    </source>
</evidence>
<reference evidence="2 3" key="1">
    <citation type="submission" date="2024-01" db="EMBL/GenBank/DDBJ databases">
        <title>The genomes of 5 underutilized Papilionoideae crops provide insights into root nodulation and disease resistance.</title>
        <authorList>
            <person name="Yuan L."/>
        </authorList>
    </citation>
    <scope>NUCLEOTIDE SEQUENCE [LARGE SCALE GENOMIC DNA]</scope>
    <source>
        <strain evidence="2">LY-2023</strain>
        <tissue evidence="2">Leaf</tissue>
    </source>
</reference>
<evidence type="ECO:0000256" key="1">
    <source>
        <dbReference type="SAM" id="Phobius"/>
    </source>
</evidence>
<dbReference type="Proteomes" id="UP001359559">
    <property type="component" value="Unassembled WGS sequence"/>
</dbReference>
<comment type="caution">
    <text evidence="2">The sequence shown here is derived from an EMBL/GenBank/DDBJ whole genome shotgun (WGS) entry which is preliminary data.</text>
</comment>
<feature type="transmembrane region" description="Helical" evidence="1">
    <location>
        <begin position="45"/>
        <end position="64"/>
    </location>
</feature>
<sequence length="87" mass="9307">MRRPQPLFSPSVFSCSSLAATLPALISGGFPLLPSQPRRETAIKIASLLFAASVLDGSFPIFVLSCSRQPRGFTFGTAVSLCTKILY</sequence>
<proteinExistence type="predicted"/>
<evidence type="ECO:0000313" key="3">
    <source>
        <dbReference type="Proteomes" id="UP001359559"/>
    </source>
</evidence>
<dbReference type="AlphaFoldDB" id="A0AAN9KQ05"/>
<feature type="transmembrane region" description="Helical" evidence="1">
    <location>
        <begin position="12"/>
        <end position="33"/>
    </location>
</feature>
<accession>A0AAN9KQ05</accession>
<keyword evidence="1" id="KW-1133">Transmembrane helix</keyword>
<name>A0AAN9KQ05_CLITE</name>
<keyword evidence="3" id="KW-1185">Reference proteome</keyword>
<dbReference type="EMBL" id="JAYKXN010000001">
    <property type="protein sequence ID" value="KAK7320227.1"/>
    <property type="molecule type" value="Genomic_DNA"/>
</dbReference>
<organism evidence="2 3">
    <name type="scientific">Clitoria ternatea</name>
    <name type="common">Butterfly pea</name>
    <dbReference type="NCBI Taxonomy" id="43366"/>
    <lineage>
        <taxon>Eukaryota</taxon>
        <taxon>Viridiplantae</taxon>
        <taxon>Streptophyta</taxon>
        <taxon>Embryophyta</taxon>
        <taxon>Tracheophyta</taxon>
        <taxon>Spermatophyta</taxon>
        <taxon>Magnoliopsida</taxon>
        <taxon>eudicotyledons</taxon>
        <taxon>Gunneridae</taxon>
        <taxon>Pentapetalae</taxon>
        <taxon>rosids</taxon>
        <taxon>fabids</taxon>
        <taxon>Fabales</taxon>
        <taxon>Fabaceae</taxon>
        <taxon>Papilionoideae</taxon>
        <taxon>50 kb inversion clade</taxon>
        <taxon>NPAAA clade</taxon>
        <taxon>indigoferoid/millettioid clade</taxon>
        <taxon>Phaseoleae</taxon>
        <taxon>Clitoria</taxon>
    </lineage>
</organism>
<gene>
    <name evidence="2" type="ORF">RJT34_04963</name>
</gene>
<protein>
    <submittedName>
        <fullName evidence="2">Uncharacterized protein</fullName>
    </submittedName>
</protein>
<keyword evidence="1" id="KW-0472">Membrane</keyword>
<keyword evidence="1" id="KW-0812">Transmembrane</keyword>
<dbReference type="PROSITE" id="PS51257">
    <property type="entry name" value="PROKAR_LIPOPROTEIN"/>
    <property type="match status" value="1"/>
</dbReference>